<sequence length="282" mass="29491">MSRRRIDKRSSPVLRNSLDKHPSVTSVESAVSRSSVSRAEGECRPKVVFGIPRSDYLPEYFSSMSKHLSDPGIEVVTYTKNELKKKIQSQRGKIICVFLPPEMMKDGMIQNVREAAPEVFVFGYGNEPSGKYKNDVEAHAQELDGPPLDGPSLLPGNRGTWKPEDMSALVDLAVAARSPPKAGQGKAQTPAPGAPESPLPERCASVAQPAKAAPWAIAVSRAASCAAAPASLSPPASPRHPAGWAGPFPAPLTAMAAAPRMAGGLPGAMAPPGSPSITGTGG</sequence>
<feature type="region of interest" description="Disordered" evidence="1">
    <location>
        <begin position="1"/>
        <end position="36"/>
    </location>
</feature>
<feature type="non-terminal residue" evidence="2">
    <location>
        <position position="282"/>
    </location>
</feature>
<feature type="compositionally biased region" description="Low complexity" evidence="1">
    <location>
        <begin position="251"/>
        <end position="282"/>
    </location>
</feature>
<accession>A0A061RPE6</accession>
<reference evidence="2" key="1">
    <citation type="submission" date="2014-05" db="EMBL/GenBank/DDBJ databases">
        <title>The transcriptome of the halophilic microalga Tetraselmis sp. GSL018 isolated from the Great Salt Lake, Utah.</title>
        <authorList>
            <person name="Jinkerson R.E."/>
            <person name="D'Adamo S."/>
            <person name="Posewitz M.C."/>
        </authorList>
    </citation>
    <scope>NUCLEOTIDE SEQUENCE</scope>
    <source>
        <strain evidence="2">GSL018</strain>
    </source>
</reference>
<protein>
    <submittedName>
        <fullName evidence="2">Uncharacterized protein</fullName>
    </submittedName>
</protein>
<gene>
    <name evidence="2" type="ORF">TSPGSL018_31060</name>
</gene>
<proteinExistence type="predicted"/>
<feature type="compositionally biased region" description="Low complexity" evidence="1">
    <location>
        <begin position="229"/>
        <end position="242"/>
    </location>
</feature>
<feature type="compositionally biased region" description="Low complexity" evidence="1">
    <location>
        <begin position="23"/>
        <end position="36"/>
    </location>
</feature>
<dbReference type="EMBL" id="GBEZ01013436">
    <property type="protein sequence ID" value="JAC72550.1"/>
    <property type="molecule type" value="Transcribed_RNA"/>
</dbReference>
<evidence type="ECO:0000313" key="2">
    <source>
        <dbReference type="EMBL" id="JAC72550.1"/>
    </source>
</evidence>
<name>A0A061RPE6_9CHLO</name>
<evidence type="ECO:0000256" key="1">
    <source>
        <dbReference type="SAM" id="MobiDB-lite"/>
    </source>
</evidence>
<feature type="region of interest" description="Disordered" evidence="1">
    <location>
        <begin position="229"/>
        <end position="282"/>
    </location>
</feature>
<organism evidence="2">
    <name type="scientific">Tetraselmis sp. GSL018</name>
    <dbReference type="NCBI Taxonomy" id="582737"/>
    <lineage>
        <taxon>Eukaryota</taxon>
        <taxon>Viridiplantae</taxon>
        <taxon>Chlorophyta</taxon>
        <taxon>core chlorophytes</taxon>
        <taxon>Chlorodendrophyceae</taxon>
        <taxon>Chlorodendrales</taxon>
        <taxon>Chlorodendraceae</taxon>
        <taxon>Tetraselmis</taxon>
    </lineage>
</organism>
<feature type="region of interest" description="Disordered" evidence="1">
    <location>
        <begin position="178"/>
        <end position="205"/>
    </location>
</feature>
<dbReference type="AlphaFoldDB" id="A0A061RPE6"/>